<dbReference type="RefSeq" id="WP_255227336.1">
    <property type="nucleotide sequence ID" value="NZ_JAJEKE010000007.1"/>
</dbReference>
<gene>
    <name evidence="2" type="ORF">LJD61_09705</name>
</gene>
<accession>A0ABT1NEY8</accession>
<evidence type="ECO:0000313" key="2">
    <source>
        <dbReference type="EMBL" id="MCQ1529817.1"/>
    </source>
</evidence>
<dbReference type="NCBIfam" id="NF045650">
    <property type="entry name" value="CD1247_Nterm"/>
    <property type="match status" value="1"/>
</dbReference>
<name>A0ABT1NEY8_9FIRM</name>
<sequence>MEYLYERVAYLRGLVEGLGIENSTKEGKVITNIIDVLSDFADAINELNESQEELDEYVEAIDEDLSNVEDELFDEDEDDYEDDDYGFIEVECPHCNEYVYLDEEVLDKGEEVLCPNCHEPIEIDMDCCHHDCCCDE</sequence>
<dbReference type="InterPro" id="IPR054688">
    <property type="entry name" value="CD1247_N"/>
</dbReference>
<keyword evidence="1" id="KW-0175">Coiled coil</keyword>
<keyword evidence="3" id="KW-1185">Reference proteome</keyword>
<organism evidence="2 3">
    <name type="scientific">Lutispora saccharofermentans</name>
    <dbReference type="NCBI Taxonomy" id="3024236"/>
    <lineage>
        <taxon>Bacteria</taxon>
        <taxon>Bacillati</taxon>
        <taxon>Bacillota</taxon>
        <taxon>Clostridia</taxon>
        <taxon>Lutisporales</taxon>
        <taxon>Lutisporaceae</taxon>
        <taxon>Lutispora</taxon>
    </lineage>
</organism>
<comment type="caution">
    <text evidence="2">The sequence shown here is derived from an EMBL/GenBank/DDBJ whole genome shotgun (WGS) entry which is preliminary data.</text>
</comment>
<proteinExistence type="predicted"/>
<evidence type="ECO:0000256" key="1">
    <source>
        <dbReference type="SAM" id="Coils"/>
    </source>
</evidence>
<reference evidence="2 3" key="1">
    <citation type="submission" date="2021-10" db="EMBL/GenBank/DDBJ databases">
        <title>Lutispora strain m25 sp. nov., a thermophilic, non-spore-forming bacterium isolated from a lab-scale methanogenic bioreactor digesting anaerobic sludge.</title>
        <authorList>
            <person name="El Houari A."/>
            <person name="Mcdonald J."/>
        </authorList>
    </citation>
    <scope>NUCLEOTIDE SEQUENCE [LARGE SCALE GENOMIC DNA]</scope>
    <source>
        <strain evidence="3">m25</strain>
    </source>
</reference>
<feature type="coiled-coil region" evidence="1">
    <location>
        <begin position="40"/>
        <end position="71"/>
    </location>
</feature>
<dbReference type="Proteomes" id="UP001651880">
    <property type="component" value="Unassembled WGS sequence"/>
</dbReference>
<protein>
    <submittedName>
        <fullName evidence="2">Zinc-ribbon domain-containing protein</fullName>
    </submittedName>
</protein>
<dbReference type="EMBL" id="JAJEKE010000007">
    <property type="protein sequence ID" value="MCQ1529817.1"/>
    <property type="molecule type" value="Genomic_DNA"/>
</dbReference>
<evidence type="ECO:0000313" key="3">
    <source>
        <dbReference type="Proteomes" id="UP001651880"/>
    </source>
</evidence>